<keyword evidence="2" id="KW-1185">Reference proteome</keyword>
<name>A0ABV5EBQ5_9ACTN</name>
<proteinExistence type="predicted"/>
<dbReference type="EMBL" id="JAYMRP010000012">
    <property type="protein sequence ID" value="MFB8774290.1"/>
    <property type="molecule type" value="Genomic_DNA"/>
</dbReference>
<comment type="caution">
    <text evidence="1">The sequence shown here is derived from an EMBL/GenBank/DDBJ whole genome shotgun (WGS) entry which is preliminary data.</text>
</comment>
<organism evidence="1 2">
    <name type="scientific">Streptomyces broussonetiae</name>
    <dbReference type="NCBI Taxonomy" id="2686304"/>
    <lineage>
        <taxon>Bacteria</taxon>
        <taxon>Bacillati</taxon>
        <taxon>Actinomycetota</taxon>
        <taxon>Actinomycetes</taxon>
        <taxon>Kitasatosporales</taxon>
        <taxon>Streptomycetaceae</taxon>
        <taxon>Streptomyces</taxon>
    </lineage>
</organism>
<evidence type="ECO:0000313" key="1">
    <source>
        <dbReference type="EMBL" id="MFB8774290.1"/>
    </source>
</evidence>
<sequence>MTSPTQQELFRFLEDRFACAQSCTECARACALRASLVDPDGPEEQELVRRKGIMCAEVCDATCRVLSEQNLLDEDGIRVQVEWCRTVCLESAHAFDRSPGGEDAAAACRACARACTDFLGTLRAS</sequence>
<dbReference type="PANTHER" id="PTHR37310">
    <property type="entry name" value="CYTOPLASMIC PROTEIN-RELATED"/>
    <property type="match status" value="1"/>
</dbReference>
<reference evidence="1 2" key="1">
    <citation type="submission" date="2024-01" db="EMBL/GenBank/DDBJ databases">
        <title>Genome mining of biosynthetic gene clusters to explore secondary metabolites of Streptomyces sp.</title>
        <authorList>
            <person name="Baig A."/>
            <person name="Ajitkumar Shintre N."/>
            <person name="Kumar H."/>
            <person name="Anbarasu A."/>
            <person name="Ramaiah S."/>
        </authorList>
    </citation>
    <scope>NUCLEOTIDE SEQUENCE [LARGE SCALE GENOMIC DNA]</scope>
    <source>
        <strain evidence="1 2">A57</strain>
    </source>
</reference>
<dbReference type="Gene3D" id="1.20.1270.360">
    <property type="match status" value="1"/>
</dbReference>
<dbReference type="InterPro" id="IPR005560">
    <property type="entry name" value="Csp_YhjQ"/>
</dbReference>
<dbReference type="RefSeq" id="WP_376733030.1">
    <property type="nucleotide sequence ID" value="NZ_JAYMRP010000012.1"/>
</dbReference>
<dbReference type="PANTHER" id="PTHR37310:SF1">
    <property type="entry name" value="CYTOPLASMIC PROTEIN"/>
    <property type="match status" value="1"/>
</dbReference>
<evidence type="ECO:0000313" key="2">
    <source>
        <dbReference type="Proteomes" id="UP001585080"/>
    </source>
</evidence>
<gene>
    <name evidence="1" type="ORF">VSS16_16410</name>
</gene>
<protein>
    <submittedName>
        <fullName evidence="1">Ferredoxin</fullName>
    </submittedName>
</protein>
<dbReference type="Proteomes" id="UP001585080">
    <property type="component" value="Unassembled WGS sequence"/>
</dbReference>
<dbReference type="Pfam" id="PF03860">
    <property type="entry name" value="Csp"/>
    <property type="match status" value="1"/>
</dbReference>
<accession>A0ABV5EBQ5</accession>